<evidence type="ECO:0000256" key="1">
    <source>
        <dbReference type="SAM" id="MobiDB-lite"/>
    </source>
</evidence>
<protein>
    <submittedName>
        <fullName evidence="2">Uncharacterized protein</fullName>
    </submittedName>
</protein>
<feature type="compositionally biased region" description="Basic and acidic residues" evidence="1">
    <location>
        <begin position="219"/>
        <end position="233"/>
    </location>
</feature>
<evidence type="ECO:0000313" key="3">
    <source>
        <dbReference type="Proteomes" id="UP000325577"/>
    </source>
</evidence>
<dbReference type="Proteomes" id="UP000325577">
    <property type="component" value="Linkage Group LG5"/>
</dbReference>
<dbReference type="EMBL" id="CM018048">
    <property type="protein sequence ID" value="KAA8521682.1"/>
    <property type="molecule type" value="Genomic_DNA"/>
</dbReference>
<name>A0A5J4ZWB0_9ASTE</name>
<dbReference type="AlphaFoldDB" id="A0A5J4ZWB0"/>
<gene>
    <name evidence="2" type="ORF">F0562_012328</name>
</gene>
<keyword evidence="3" id="KW-1185">Reference proteome</keyword>
<accession>A0A5J4ZWB0</accession>
<proteinExistence type="predicted"/>
<sequence length="340" mass="37454">MDGPKTFHQGSLVFTSQNFSPAEVENFHGERIPEQARGSITPGLTQLHQYVEQNGLTKQNHPKLEGQQNGYVGMRLLAKDPAICSKGSLTSGTLQPGPINLNDFLIEMAVSSETNSVSQKQHSQSYGFNSQISASGKNENLNDSGNHIIFQDLNSDKVNNISICTKSNSAIRDHSDNCCELRSPGLTIHGREAIQSNEVPQFIKDGKEPSPSSTISDSVTKHIDSYSSKEDKSYANSEEPVVTESSKKLKDKSDLDEAYDNIAADILLSFTSDKAHANYKPTGTWVGTVSGRSGKRNSSPDKKWKLRGRKHASYSKYGSVNESVEWTQFVQRGRTSRRPQ</sequence>
<organism evidence="2 3">
    <name type="scientific">Nyssa sinensis</name>
    <dbReference type="NCBI Taxonomy" id="561372"/>
    <lineage>
        <taxon>Eukaryota</taxon>
        <taxon>Viridiplantae</taxon>
        <taxon>Streptophyta</taxon>
        <taxon>Embryophyta</taxon>
        <taxon>Tracheophyta</taxon>
        <taxon>Spermatophyta</taxon>
        <taxon>Magnoliopsida</taxon>
        <taxon>eudicotyledons</taxon>
        <taxon>Gunneridae</taxon>
        <taxon>Pentapetalae</taxon>
        <taxon>asterids</taxon>
        <taxon>Cornales</taxon>
        <taxon>Nyssaceae</taxon>
        <taxon>Nyssa</taxon>
    </lineage>
</organism>
<reference evidence="2 3" key="1">
    <citation type="submission" date="2019-09" db="EMBL/GenBank/DDBJ databases">
        <title>A chromosome-level genome assembly of the Chinese tupelo Nyssa sinensis.</title>
        <authorList>
            <person name="Yang X."/>
            <person name="Kang M."/>
            <person name="Yang Y."/>
            <person name="Xiong H."/>
            <person name="Wang M."/>
            <person name="Zhang Z."/>
            <person name="Wang Z."/>
            <person name="Wu H."/>
            <person name="Ma T."/>
            <person name="Liu J."/>
            <person name="Xi Z."/>
        </authorList>
    </citation>
    <scope>NUCLEOTIDE SEQUENCE [LARGE SCALE GENOMIC DNA]</scope>
    <source>
        <strain evidence="2">J267</strain>
        <tissue evidence="2">Leaf</tissue>
    </source>
</reference>
<feature type="region of interest" description="Disordered" evidence="1">
    <location>
        <begin position="284"/>
        <end position="310"/>
    </location>
</feature>
<evidence type="ECO:0000313" key="2">
    <source>
        <dbReference type="EMBL" id="KAA8521682.1"/>
    </source>
</evidence>
<feature type="region of interest" description="Disordered" evidence="1">
    <location>
        <begin position="201"/>
        <end position="252"/>
    </location>
</feature>